<keyword evidence="3" id="KW-1185">Reference proteome</keyword>
<comment type="caution">
    <text evidence="2">The sequence shown here is derived from an EMBL/GenBank/DDBJ whole genome shotgun (WGS) entry which is preliminary data.</text>
</comment>
<sequence>MGPSIATRASLRKREEAIKRMREDARASRGPAKRRLQDQDEESDDEDDEEEEEDDSSDADYDDRPVKVVARSRCVRSHISPRKHKRIQRSTDRVLTFLQNARMMNIPVRAGKWNEPEENYLRKLVYLFTLGVLDGVENKTSMRSWLSKMLNCCPMRISKKQMHGEKFKGKIKFKKCPDQIERMTQAEYEKSLKEVMKLRSDFLKHWAKEEFSRWNVTERMKGFDSWYEKVLATVPRPRIAKNNRLVEPRLPQMKEGWADVQQQFDLVQLESRTNLMVQQAGPMDTAACVQIEREIRALIINRDQAVYGVEGTDISPNDCKVLVDANILGARSDEEQADLCANPCYSTITDKYRVLLDNECFASTDPDEEASGTLLATAYQIGCQTREDGKHCIALLASLVKDAGRRFDLCSEIVEPLGCCFQSYKQYMKIGTSAASKALDEAQETCTKAGVKDLDKMLEGLELSYC</sequence>
<feature type="region of interest" description="Disordered" evidence="1">
    <location>
        <begin position="1"/>
        <end position="63"/>
    </location>
</feature>
<dbReference type="OrthoDB" id="70329at2759"/>
<feature type="compositionally biased region" description="Basic and acidic residues" evidence="1">
    <location>
        <begin position="12"/>
        <end position="27"/>
    </location>
</feature>
<protein>
    <submittedName>
        <fullName evidence="2">Uncharacterized protein</fullName>
    </submittedName>
</protein>
<name>A0A8K1C6B4_PYTOL</name>
<accession>A0A8K1C6B4</accession>
<organism evidence="2 3">
    <name type="scientific">Pythium oligandrum</name>
    <name type="common">Mycoparasitic fungus</name>
    <dbReference type="NCBI Taxonomy" id="41045"/>
    <lineage>
        <taxon>Eukaryota</taxon>
        <taxon>Sar</taxon>
        <taxon>Stramenopiles</taxon>
        <taxon>Oomycota</taxon>
        <taxon>Peronosporomycetes</taxon>
        <taxon>Pythiales</taxon>
        <taxon>Pythiaceae</taxon>
        <taxon>Pythium</taxon>
    </lineage>
</organism>
<proteinExistence type="predicted"/>
<feature type="compositionally biased region" description="Acidic residues" evidence="1">
    <location>
        <begin position="39"/>
        <end position="61"/>
    </location>
</feature>
<dbReference type="EMBL" id="SPLM01000144">
    <property type="protein sequence ID" value="TMW57083.1"/>
    <property type="molecule type" value="Genomic_DNA"/>
</dbReference>
<dbReference type="PANTHER" id="PTHR35213:SF3">
    <property type="entry name" value="MYB-LIKE DOMAIN-CONTAINING PROTEIN"/>
    <property type="match status" value="1"/>
</dbReference>
<evidence type="ECO:0000313" key="3">
    <source>
        <dbReference type="Proteomes" id="UP000794436"/>
    </source>
</evidence>
<evidence type="ECO:0000256" key="1">
    <source>
        <dbReference type="SAM" id="MobiDB-lite"/>
    </source>
</evidence>
<evidence type="ECO:0000313" key="2">
    <source>
        <dbReference type="EMBL" id="TMW57083.1"/>
    </source>
</evidence>
<dbReference type="AlphaFoldDB" id="A0A8K1C6B4"/>
<gene>
    <name evidence="2" type="ORF">Poli38472_003008</name>
</gene>
<dbReference type="PANTHER" id="PTHR35213">
    <property type="entry name" value="RING-TYPE DOMAIN-CONTAINING PROTEIN-RELATED"/>
    <property type="match status" value="1"/>
</dbReference>
<reference evidence="2" key="1">
    <citation type="submission" date="2019-03" db="EMBL/GenBank/DDBJ databases">
        <title>Long read genome sequence of the mycoparasitic Pythium oligandrum ATCC 38472 isolated from sugarbeet rhizosphere.</title>
        <authorList>
            <person name="Gaulin E."/>
        </authorList>
    </citation>
    <scope>NUCLEOTIDE SEQUENCE</scope>
    <source>
        <strain evidence="2">ATCC 38472_TT</strain>
    </source>
</reference>
<dbReference type="Proteomes" id="UP000794436">
    <property type="component" value="Unassembled WGS sequence"/>
</dbReference>